<dbReference type="AlphaFoldDB" id="A0ABD6ECB6"/>
<feature type="compositionally biased region" description="Basic and acidic residues" evidence="2">
    <location>
        <begin position="732"/>
        <end position="753"/>
    </location>
</feature>
<feature type="region of interest" description="Disordered" evidence="2">
    <location>
        <begin position="297"/>
        <end position="327"/>
    </location>
</feature>
<keyword evidence="4" id="KW-1185">Reference proteome</keyword>
<feature type="compositionally biased region" description="Polar residues" evidence="2">
    <location>
        <begin position="297"/>
        <end position="306"/>
    </location>
</feature>
<organism evidence="3 4">
    <name type="scientific">Gnathostoma spinigerum</name>
    <dbReference type="NCBI Taxonomy" id="75299"/>
    <lineage>
        <taxon>Eukaryota</taxon>
        <taxon>Metazoa</taxon>
        <taxon>Ecdysozoa</taxon>
        <taxon>Nematoda</taxon>
        <taxon>Chromadorea</taxon>
        <taxon>Rhabditida</taxon>
        <taxon>Spirurina</taxon>
        <taxon>Gnathostomatomorpha</taxon>
        <taxon>Gnathostomatoidea</taxon>
        <taxon>Gnathostomatidae</taxon>
        <taxon>Gnathostoma</taxon>
    </lineage>
</organism>
<keyword evidence="1" id="KW-0175">Coiled coil</keyword>
<evidence type="ECO:0000256" key="2">
    <source>
        <dbReference type="SAM" id="MobiDB-lite"/>
    </source>
</evidence>
<dbReference type="EMBL" id="JBGFUD010002199">
    <property type="protein sequence ID" value="MFH4977301.1"/>
    <property type="molecule type" value="Genomic_DNA"/>
</dbReference>
<feature type="coiled-coil region" evidence="1">
    <location>
        <begin position="43"/>
        <end position="70"/>
    </location>
</feature>
<evidence type="ECO:0000313" key="4">
    <source>
        <dbReference type="Proteomes" id="UP001608902"/>
    </source>
</evidence>
<gene>
    <name evidence="3" type="ORF">AB6A40_004010</name>
</gene>
<feature type="region of interest" description="Disordered" evidence="2">
    <location>
        <begin position="852"/>
        <end position="874"/>
    </location>
</feature>
<name>A0ABD6ECB6_9BILA</name>
<feature type="coiled-coil region" evidence="1">
    <location>
        <begin position="229"/>
        <end position="259"/>
    </location>
</feature>
<reference evidence="3 4" key="1">
    <citation type="submission" date="2024-08" db="EMBL/GenBank/DDBJ databases">
        <title>Gnathostoma spinigerum genome.</title>
        <authorList>
            <person name="Gonzalez-Bertolin B."/>
            <person name="Monzon S."/>
            <person name="Zaballos A."/>
            <person name="Jimenez P."/>
            <person name="Dekumyoy P."/>
            <person name="Varona S."/>
            <person name="Cuesta I."/>
            <person name="Sumanam S."/>
            <person name="Adisakwattana P."/>
            <person name="Gasser R.B."/>
            <person name="Hernandez-Gonzalez A."/>
            <person name="Young N.D."/>
            <person name="Perteguer M.J."/>
        </authorList>
    </citation>
    <scope>NUCLEOTIDE SEQUENCE [LARGE SCALE GENOMIC DNA]</scope>
    <source>
        <strain evidence="3">AL3</strain>
        <tissue evidence="3">Liver</tissue>
    </source>
</reference>
<sequence length="1235" mass="138663">MSIRGPLGECDINVQKRTRPMRDRRSVTKESLATLKEFCRNGLIEFDKRKRNYKKENQTEELEIVKADENKFIDDCKMLRSKLKESRHWDVSFHDFWRYHLRIRARLQFLSINLLTAMENRLNKTLDEKEWHVGSAEWKEKQRMALKASRISSRSYDNSEEIASRLENTIMRTIANIGGPADHLSRISGLRYSPSSATERGLNPKVFSQNRQVHALSHPQRDEHLSEPNSSLTEMRKALEGKRERAEELRHNIDERTRLCSSIERRSLQKQIDAYDEYIKTTKNDLSLLEDITSSNMRPFQQSSSRGMDEAVAQETPKGTSRSGLSVGKCSITSLRSHHRRSFSDAISTQSLESVGKDSQQMSPVNEASDFVQSSTSFRYSLPPTASESLDQHSEKVSSNSTEDDETGLEGLHILSNVALNLPFDDVAYKTKDICNPDTTINQEDTKDVVALSSHPFVTSWSPPSNKCSPLTGVVQRAEISTSDTIVEGFPEMNVVCQEETVKADTPDKLNSIATKDEEVVESHIAAHSVEASSGNSVVSDVSGEESRMTGTRASALFEDMVHKGSPPSENKNEADKIMYRIMKGAVELFSRTGISKDGSAEVSETIVSKEDAFEVQKKRNWRQEAVRKVVSQAITANHEELDAISPPFYSETGQCELEMGSHSANFTRAGEGLESINGHFQPVFAVPEIRSKSEPKAKCGSYSSGEPCRTSDVVGQPVLEANNTHVIDSSREITESEVGREVTDMADQDSKFSDLGSSQSDETKPRHQKVFSLASFCSDSRKEDVVISVSPSHLAERVERKDSQEGEGIKMEELTPSDTWRETTASLFTEADVRSDDDGNPLTPMLSELSVQEKSDSSELSANGALVKSKQEKVSISPYRSSSRFAAVMRMPKSPRRSVVKSLSPRIKNDTSPDMDSLLDSVLGSVLNESFDVMLLNNATESECGKNTVNENSLSGKENKWNNDESSVIDLSDITMPHPLIPMLDLSNIEPPDMLPFDDSKQCHVSPDKKVAVEALRQASAEESSQLGSELAINEMDSGQELRAVESVERFYPTERAEIDELVHSFAEQIWEMMERSIQSFEIDASNTKTVLRNLANGSAFIIARCKEEYNQLVADLCCEISEKIFEKPKVGKYLRINQVAPFRPRNVRDLENILRDQISRVLIQGEEDITPPRWRVVSRGRSEIAENLVMEEMYGDQERWRDVEFYEKEIIEHLAATLFQDEVNEALGSIVLD</sequence>
<comment type="caution">
    <text evidence="3">The sequence shown here is derived from an EMBL/GenBank/DDBJ whole genome shotgun (WGS) entry which is preliminary data.</text>
</comment>
<evidence type="ECO:0000256" key="1">
    <source>
        <dbReference type="SAM" id="Coils"/>
    </source>
</evidence>
<evidence type="ECO:0008006" key="5">
    <source>
        <dbReference type="Google" id="ProtNLM"/>
    </source>
</evidence>
<protein>
    <recommendedName>
        <fullName evidence="5">DUF4378 domain-containing protein</fullName>
    </recommendedName>
</protein>
<feature type="region of interest" description="Disordered" evidence="2">
    <location>
        <begin position="382"/>
        <end position="405"/>
    </location>
</feature>
<accession>A0ABD6ECB6</accession>
<dbReference type="Proteomes" id="UP001608902">
    <property type="component" value="Unassembled WGS sequence"/>
</dbReference>
<evidence type="ECO:0000313" key="3">
    <source>
        <dbReference type="EMBL" id="MFH4977301.1"/>
    </source>
</evidence>
<proteinExistence type="predicted"/>
<feature type="region of interest" description="Disordered" evidence="2">
    <location>
        <begin position="732"/>
        <end position="768"/>
    </location>
</feature>